<dbReference type="GO" id="GO:0005886">
    <property type="term" value="C:plasma membrane"/>
    <property type="evidence" value="ECO:0007669"/>
    <property type="project" value="UniProtKB-SubCell"/>
</dbReference>
<reference evidence="10 11" key="1">
    <citation type="submission" date="2019-08" db="EMBL/GenBank/DDBJ databases">
        <title>Deep-cultivation of Planctomycetes and their phenomic and genomic characterization uncovers novel biology.</title>
        <authorList>
            <person name="Wiegand S."/>
            <person name="Jogler M."/>
            <person name="Boedeker C."/>
            <person name="Pinto D."/>
            <person name="Vollmers J."/>
            <person name="Rivas-Marin E."/>
            <person name="Kohn T."/>
            <person name="Peeters S.H."/>
            <person name="Heuer A."/>
            <person name="Rast P."/>
            <person name="Oberbeckmann S."/>
            <person name="Bunk B."/>
            <person name="Jeske O."/>
            <person name="Meyerdierks A."/>
            <person name="Storesund J.E."/>
            <person name="Kallscheuer N."/>
            <person name="Luecker S."/>
            <person name="Lage O.M."/>
            <person name="Pohl T."/>
            <person name="Merkel B.J."/>
            <person name="Hornburger P."/>
            <person name="Mueller R.-W."/>
            <person name="Bruemmer F."/>
            <person name="Labrenz M."/>
            <person name="Spormann A.M."/>
            <person name="Op den Camp H."/>
            <person name="Overmann J."/>
            <person name="Amann R."/>
            <person name="Jetten M.S.M."/>
            <person name="Mascher T."/>
            <person name="Medema M.H."/>
            <person name="Devos D.P."/>
            <person name="Kaster A.-K."/>
            <person name="Ovreas L."/>
            <person name="Rohde M."/>
            <person name="Galperin M.Y."/>
            <person name="Jogler C."/>
        </authorList>
    </citation>
    <scope>NUCLEOTIDE SEQUENCE [LARGE SCALE GENOMIC DNA]</scope>
    <source>
        <strain evidence="10 11">OJF2</strain>
    </source>
</reference>
<dbReference type="Proteomes" id="UP000324233">
    <property type="component" value="Chromosome"/>
</dbReference>
<evidence type="ECO:0000256" key="3">
    <source>
        <dbReference type="ARBA" id="ARBA00022676"/>
    </source>
</evidence>
<sequence>MDDVASSSRSQVDRPALIPSQHVIRVVLLMITTAALLGWGLRHTEATYGDGLRAIEQARQVARGDWRGGLIGSIDHPLHPLLIVAAHPLVGGEDAASWQRAAVAMGFACVVLLVIPVYLVAREAFGDRSAWLGALLVSANPLMVTVVANALTESSFLLAWTWGLWAAVRFLREGRFVWLPSTIGLGVLAYLARPEGLLLPATVAATLLLLPLHRATRINWPRWAAAAAFLVVGSAVAVGPYVALEGGIATRPAVARILGLAPGASADAPERERPLRADQTALESYRLASARMIAAVRGAASTPLSWLALPGLLLIRRGPARARLWLFFGILLGASAAGLVRLHATGGYCTVRHALIPGTILILAAAHGVARILDAVAIPGSWLGQAKSRMRPGTAVWAAAVLALILPTRGGEPASPTIPGPFHAYRDAGDWLARHAGPGDAVLDMTDWSSFFSGRPGYRFAQVREAPGDPSLRWVVVRRPHVEGRWGYSEVVRGMIAGLQPAALVPEHPAPGQVQVEVYDRRPSTGRVAVSGGAASSPGKTLR</sequence>
<feature type="transmembrane region" description="Helical" evidence="8">
    <location>
        <begin position="101"/>
        <end position="121"/>
    </location>
</feature>
<dbReference type="KEGG" id="agv:OJF2_64590"/>
<feature type="transmembrane region" description="Helical" evidence="8">
    <location>
        <begin position="223"/>
        <end position="243"/>
    </location>
</feature>
<evidence type="ECO:0000256" key="5">
    <source>
        <dbReference type="ARBA" id="ARBA00022692"/>
    </source>
</evidence>
<keyword evidence="3" id="KW-0328">Glycosyltransferase</keyword>
<feature type="transmembrane region" description="Helical" evidence="8">
    <location>
        <begin position="23"/>
        <end position="41"/>
    </location>
</feature>
<gene>
    <name evidence="10" type="ORF">OJF2_64590</name>
</gene>
<feature type="transmembrane region" description="Helical" evidence="8">
    <location>
        <begin position="292"/>
        <end position="315"/>
    </location>
</feature>
<evidence type="ECO:0000259" key="9">
    <source>
        <dbReference type="Pfam" id="PF13231"/>
    </source>
</evidence>
<accession>A0A5B9WBI4</accession>
<feature type="transmembrane region" description="Helical" evidence="8">
    <location>
        <begin position="322"/>
        <end position="342"/>
    </location>
</feature>
<keyword evidence="5 8" id="KW-0812">Transmembrane</keyword>
<dbReference type="RefSeq" id="WP_168222153.1">
    <property type="nucleotide sequence ID" value="NZ_CP042997.1"/>
</dbReference>
<evidence type="ECO:0000256" key="4">
    <source>
        <dbReference type="ARBA" id="ARBA00022679"/>
    </source>
</evidence>
<dbReference type="GO" id="GO:0009103">
    <property type="term" value="P:lipopolysaccharide biosynthetic process"/>
    <property type="evidence" value="ECO:0007669"/>
    <property type="project" value="UniProtKB-ARBA"/>
</dbReference>
<comment type="subcellular location">
    <subcellularLocation>
        <location evidence="1">Cell membrane</location>
        <topology evidence="1">Multi-pass membrane protein</topology>
    </subcellularLocation>
</comment>
<keyword evidence="6 8" id="KW-1133">Transmembrane helix</keyword>
<dbReference type="InterPro" id="IPR050297">
    <property type="entry name" value="LipidA_mod_glycosyltrf_83"/>
</dbReference>
<dbReference type="PANTHER" id="PTHR33908">
    <property type="entry name" value="MANNOSYLTRANSFERASE YKCB-RELATED"/>
    <property type="match status" value="1"/>
</dbReference>
<feature type="transmembrane region" description="Helical" evidence="8">
    <location>
        <begin position="176"/>
        <end position="192"/>
    </location>
</feature>
<dbReference type="EMBL" id="CP042997">
    <property type="protein sequence ID" value="QEH37867.1"/>
    <property type="molecule type" value="Genomic_DNA"/>
</dbReference>
<keyword evidence="2" id="KW-1003">Cell membrane</keyword>
<dbReference type="PANTHER" id="PTHR33908:SF11">
    <property type="entry name" value="MEMBRANE PROTEIN"/>
    <property type="match status" value="1"/>
</dbReference>
<evidence type="ECO:0000256" key="7">
    <source>
        <dbReference type="ARBA" id="ARBA00023136"/>
    </source>
</evidence>
<name>A0A5B9WBI4_9BACT</name>
<keyword evidence="11" id="KW-1185">Reference proteome</keyword>
<evidence type="ECO:0000313" key="11">
    <source>
        <dbReference type="Proteomes" id="UP000324233"/>
    </source>
</evidence>
<keyword evidence="7 8" id="KW-0472">Membrane</keyword>
<organism evidence="10 11">
    <name type="scientific">Aquisphaera giovannonii</name>
    <dbReference type="NCBI Taxonomy" id="406548"/>
    <lineage>
        <taxon>Bacteria</taxon>
        <taxon>Pseudomonadati</taxon>
        <taxon>Planctomycetota</taxon>
        <taxon>Planctomycetia</taxon>
        <taxon>Isosphaerales</taxon>
        <taxon>Isosphaeraceae</taxon>
        <taxon>Aquisphaera</taxon>
    </lineage>
</organism>
<feature type="transmembrane region" description="Helical" evidence="8">
    <location>
        <begin position="198"/>
        <end position="216"/>
    </location>
</feature>
<evidence type="ECO:0000256" key="1">
    <source>
        <dbReference type="ARBA" id="ARBA00004651"/>
    </source>
</evidence>
<keyword evidence="4" id="KW-0808">Transferase</keyword>
<evidence type="ECO:0000256" key="8">
    <source>
        <dbReference type="SAM" id="Phobius"/>
    </source>
</evidence>
<feature type="domain" description="Glycosyltransferase RgtA/B/C/D-like" evidence="9">
    <location>
        <begin position="99"/>
        <end position="232"/>
    </location>
</feature>
<dbReference type="InterPro" id="IPR038731">
    <property type="entry name" value="RgtA/B/C-like"/>
</dbReference>
<feature type="transmembrane region" description="Helical" evidence="8">
    <location>
        <begin position="154"/>
        <end position="171"/>
    </location>
</feature>
<evidence type="ECO:0000256" key="6">
    <source>
        <dbReference type="ARBA" id="ARBA00022989"/>
    </source>
</evidence>
<protein>
    <recommendedName>
        <fullName evidence="9">Glycosyltransferase RgtA/B/C/D-like domain-containing protein</fullName>
    </recommendedName>
</protein>
<proteinExistence type="predicted"/>
<evidence type="ECO:0000313" key="10">
    <source>
        <dbReference type="EMBL" id="QEH37867.1"/>
    </source>
</evidence>
<dbReference type="Pfam" id="PF13231">
    <property type="entry name" value="PMT_2"/>
    <property type="match status" value="1"/>
</dbReference>
<dbReference type="AlphaFoldDB" id="A0A5B9WBI4"/>
<feature type="transmembrane region" description="Helical" evidence="8">
    <location>
        <begin position="354"/>
        <end position="373"/>
    </location>
</feature>
<dbReference type="GO" id="GO:0016763">
    <property type="term" value="F:pentosyltransferase activity"/>
    <property type="evidence" value="ECO:0007669"/>
    <property type="project" value="TreeGrafter"/>
</dbReference>
<evidence type="ECO:0000256" key="2">
    <source>
        <dbReference type="ARBA" id="ARBA00022475"/>
    </source>
</evidence>